<dbReference type="EMBL" id="PFLI01000049">
    <property type="protein sequence ID" value="PIY72372.1"/>
    <property type="molecule type" value="Genomic_DNA"/>
</dbReference>
<dbReference type="GO" id="GO:0004475">
    <property type="term" value="F:mannose-1-phosphate guanylyltransferase (GTP) activity"/>
    <property type="evidence" value="ECO:0007669"/>
    <property type="project" value="TreeGrafter"/>
</dbReference>
<dbReference type="InterPro" id="IPR005835">
    <property type="entry name" value="NTP_transferase_dom"/>
</dbReference>
<evidence type="ECO:0000259" key="1">
    <source>
        <dbReference type="Pfam" id="PF00483"/>
    </source>
</evidence>
<dbReference type="SUPFAM" id="SSF159283">
    <property type="entry name" value="Guanosine diphospho-D-mannose pyrophosphorylase/mannose-6-phosphate isomerase linker domain"/>
    <property type="match status" value="1"/>
</dbReference>
<sequence length="361" mass="41531">MKAVIFAGGTGTRLWPLSRKKSPKQFEKIVGDKSTLQLAVERLIPDFSFEDIYISTNFQYCEMIQSQLPKIPKSNYFFEPEKKDVGPAISLIMGILNQQFPNEPVAILWSDHLVKQIALFKKILKVSGEYIKRHNKKVVFIAHKPRYASSNLGYIHIGKEMTKLSQLSLYSFEGIKYRPNEKTAQAFFKSGNYAWNLGYFVTTPRFIHDSFKRFAPNVYKNTEKILSSYGKKTYISVLKRQYGKVESINFDNAILENLDKKDGVVIVEDIGWSDVGAWEALKEALEQYPYENITRGKTYLEHVRDSLIYNYEDKKLIVGIDLDEHIIVNTSDVILIAKKSSVGKIKNLVEQFEGTEHEKLT</sequence>
<feature type="domain" description="Nucleotidyl transferase" evidence="1">
    <location>
        <begin position="2"/>
        <end position="288"/>
    </location>
</feature>
<name>A0A2M7QJ99_9BACT</name>
<protein>
    <recommendedName>
        <fullName evidence="1">Nucleotidyl transferase domain-containing protein</fullName>
    </recommendedName>
</protein>
<dbReference type="PANTHER" id="PTHR46390">
    <property type="entry name" value="MANNOSE-1-PHOSPHATE GUANYLYLTRANSFERASE"/>
    <property type="match status" value="1"/>
</dbReference>
<reference evidence="3" key="1">
    <citation type="submission" date="2017-09" db="EMBL/GenBank/DDBJ databases">
        <title>Depth-based differentiation of microbial function through sediment-hosted aquifers and enrichment of novel symbionts in the deep terrestrial subsurface.</title>
        <authorList>
            <person name="Probst A.J."/>
            <person name="Ladd B."/>
            <person name="Jarett J.K."/>
            <person name="Geller-Mcgrath D.E."/>
            <person name="Sieber C.M.K."/>
            <person name="Emerson J.B."/>
            <person name="Anantharaman K."/>
            <person name="Thomas B.C."/>
            <person name="Malmstrom R."/>
            <person name="Stieglmeier M."/>
            <person name="Klingl A."/>
            <person name="Woyke T."/>
            <person name="Ryan C.M."/>
            <person name="Banfield J.F."/>
        </authorList>
    </citation>
    <scope>NUCLEOTIDE SEQUENCE [LARGE SCALE GENOMIC DNA]</scope>
</reference>
<dbReference type="InterPro" id="IPR029044">
    <property type="entry name" value="Nucleotide-diphossugar_trans"/>
</dbReference>
<dbReference type="InterPro" id="IPR051161">
    <property type="entry name" value="Mannose-6P_isomerase_type2"/>
</dbReference>
<evidence type="ECO:0000313" key="3">
    <source>
        <dbReference type="Proteomes" id="UP000229401"/>
    </source>
</evidence>
<evidence type="ECO:0000313" key="2">
    <source>
        <dbReference type="EMBL" id="PIY72372.1"/>
    </source>
</evidence>
<dbReference type="GO" id="GO:0009298">
    <property type="term" value="P:GDP-mannose biosynthetic process"/>
    <property type="evidence" value="ECO:0007669"/>
    <property type="project" value="TreeGrafter"/>
</dbReference>
<dbReference type="SUPFAM" id="SSF53448">
    <property type="entry name" value="Nucleotide-diphospho-sugar transferases"/>
    <property type="match status" value="1"/>
</dbReference>
<accession>A0A2M7QJ99</accession>
<organism evidence="2 3">
    <name type="scientific">Candidatus Roizmanbacteria bacterium CG_4_10_14_0_8_um_filter_33_9</name>
    <dbReference type="NCBI Taxonomy" id="1974826"/>
    <lineage>
        <taxon>Bacteria</taxon>
        <taxon>Candidatus Roizmaniibacteriota</taxon>
    </lineage>
</organism>
<comment type="caution">
    <text evidence="2">The sequence shown here is derived from an EMBL/GenBank/DDBJ whole genome shotgun (WGS) entry which is preliminary data.</text>
</comment>
<gene>
    <name evidence="2" type="ORF">COY87_01320</name>
</gene>
<dbReference type="Proteomes" id="UP000229401">
    <property type="component" value="Unassembled WGS sequence"/>
</dbReference>
<dbReference type="Gene3D" id="3.90.550.10">
    <property type="entry name" value="Spore Coat Polysaccharide Biosynthesis Protein SpsA, Chain A"/>
    <property type="match status" value="1"/>
</dbReference>
<dbReference type="Pfam" id="PF00483">
    <property type="entry name" value="NTP_transferase"/>
    <property type="match status" value="1"/>
</dbReference>
<proteinExistence type="predicted"/>
<dbReference type="PANTHER" id="PTHR46390:SF1">
    <property type="entry name" value="MANNOSE-1-PHOSPHATE GUANYLYLTRANSFERASE"/>
    <property type="match status" value="1"/>
</dbReference>
<dbReference type="AlphaFoldDB" id="A0A2M7QJ99"/>